<reference evidence="4 5" key="1">
    <citation type="submission" date="2017-08" db="EMBL/GenBank/DDBJ databases">
        <title>Pusillimonas indicus sp. nov., a member of the family Alcaligenaceae isolated from surface seawater.</title>
        <authorList>
            <person name="Li J."/>
        </authorList>
    </citation>
    <scope>NUCLEOTIDE SEQUENCE [LARGE SCALE GENOMIC DNA]</scope>
    <source>
        <strain evidence="2 5">17-4A</strain>
        <strain evidence="3 4">L52-1-41</strain>
    </source>
</reference>
<evidence type="ECO:0000313" key="4">
    <source>
        <dbReference type="Proteomes" id="UP000266206"/>
    </source>
</evidence>
<proteinExistence type="inferred from homology"/>
<organism evidence="3 4">
    <name type="scientific">Neopusillimonas maritima</name>
    <dbReference type="NCBI Taxonomy" id="2026239"/>
    <lineage>
        <taxon>Bacteria</taxon>
        <taxon>Pseudomonadati</taxon>
        <taxon>Pseudomonadota</taxon>
        <taxon>Betaproteobacteria</taxon>
        <taxon>Burkholderiales</taxon>
        <taxon>Alcaligenaceae</taxon>
        <taxon>Neopusillimonas</taxon>
    </lineage>
</organism>
<evidence type="ECO:0008006" key="6">
    <source>
        <dbReference type="Google" id="ProtNLM"/>
    </source>
</evidence>
<dbReference type="GO" id="GO:0005829">
    <property type="term" value="C:cytosol"/>
    <property type="evidence" value="ECO:0007669"/>
    <property type="project" value="TreeGrafter"/>
</dbReference>
<dbReference type="EMBL" id="NQYH01000002">
    <property type="protein sequence ID" value="RIY41866.1"/>
    <property type="molecule type" value="Genomic_DNA"/>
</dbReference>
<dbReference type="Proteomes" id="UP000266206">
    <property type="component" value="Unassembled WGS sequence"/>
</dbReference>
<evidence type="ECO:0000256" key="1">
    <source>
        <dbReference type="ARBA" id="ARBA00010552"/>
    </source>
</evidence>
<dbReference type="AlphaFoldDB" id="A0A3A1YWE0"/>
<dbReference type="GO" id="GO:0019239">
    <property type="term" value="F:deaminase activity"/>
    <property type="evidence" value="ECO:0007669"/>
    <property type="project" value="TreeGrafter"/>
</dbReference>
<dbReference type="OrthoDB" id="9808943at2"/>
<name>A0A3A1YWE0_9BURK</name>
<dbReference type="PANTHER" id="PTHR11803:SF58">
    <property type="entry name" value="PROTEIN HMF1-RELATED"/>
    <property type="match status" value="1"/>
</dbReference>
<comment type="similarity">
    <text evidence="1">Belongs to the RutC family.</text>
</comment>
<dbReference type="SUPFAM" id="SSF55298">
    <property type="entry name" value="YjgF-like"/>
    <property type="match status" value="1"/>
</dbReference>
<dbReference type="PANTHER" id="PTHR11803">
    <property type="entry name" value="2-IMINOBUTANOATE/2-IMINOPROPANOATE DEAMINASE RIDA"/>
    <property type="match status" value="1"/>
</dbReference>
<dbReference type="EMBL" id="NQOU01000005">
    <property type="protein sequence ID" value="RII82278.1"/>
    <property type="molecule type" value="Genomic_DNA"/>
</dbReference>
<evidence type="ECO:0000313" key="3">
    <source>
        <dbReference type="EMBL" id="RIY41866.1"/>
    </source>
</evidence>
<dbReference type="Pfam" id="PF01042">
    <property type="entry name" value="Ribonuc_L-PSP"/>
    <property type="match status" value="1"/>
</dbReference>
<keyword evidence="5" id="KW-1185">Reference proteome</keyword>
<gene>
    <name evidence="2" type="ORF">CJO09_12480</name>
    <name evidence="3" type="ORF">CJP73_04795</name>
</gene>
<accession>A0A3A1YWE0</accession>
<comment type="caution">
    <text evidence="3">The sequence shown here is derived from an EMBL/GenBank/DDBJ whole genome shotgun (WGS) entry which is preliminary data.</text>
</comment>
<dbReference type="Proteomes" id="UP000266483">
    <property type="component" value="Unassembled WGS sequence"/>
</dbReference>
<evidence type="ECO:0000313" key="2">
    <source>
        <dbReference type="EMBL" id="RII82278.1"/>
    </source>
</evidence>
<sequence length="144" mass="15784">MVPNQNGNVRHINVPSVPEPPNATWSNCLVIGQEVVMSGVTANPAVNDQGETLSTQDQGTRIMERIRAMLQAAGGDLHNIYKLVVYLTNAEDKALVSELRKHYFTGTFPCSTLVEVSAFAFPGLSIEIDAFARLDIDLRQAQTR</sequence>
<dbReference type="InterPro" id="IPR006175">
    <property type="entry name" value="YjgF/YER057c/UK114"/>
</dbReference>
<protein>
    <recommendedName>
        <fullName evidence="6">Translation initiation inhibitor</fullName>
    </recommendedName>
</protein>
<evidence type="ECO:0000313" key="5">
    <source>
        <dbReference type="Proteomes" id="UP000266483"/>
    </source>
</evidence>
<dbReference type="InterPro" id="IPR035959">
    <property type="entry name" value="RutC-like_sf"/>
</dbReference>
<dbReference type="Gene3D" id="3.30.1330.40">
    <property type="entry name" value="RutC-like"/>
    <property type="match status" value="1"/>
</dbReference>
<dbReference type="CDD" id="cd00448">
    <property type="entry name" value="YjgF_YER057c_UK114_family"/>
    <property type="match status" value="1"/>
</dbReference>
<dbReference type="RefSeq" id="WP_119442742.1">
    <property type="nucleotide sequence ID" value="NZ_CP170494.1"/>
</dbReference>